<dbReference type="Gene3D" id="3.10.450.50">
    <property type="match status" value="1"/>
</dbReference>
<gene>
    <name evidence="2" type="ORF">HRUBRA_00446</name>
</gene>
<reference evidence="2 3" key="1">
    <citation type="journal article" date="2014" name="Genome Announc.">
        <title>Genome Sequence of Gammaproteobacterial Pseudohaliea rubra Type Strain DSM 19751, Isolated from Coastal Seawater of the Mediterranean Sea.</title>
        <authorList>
            <person name="Spring S."/>
            <person name="Fiebig A."/>
            <person name="Riedel T."/>
            <person name="Goker M."/>
            <person name="Klenk H.P."/>
        </authorList>
    </citation>
    <scope>NUCLEOTIDE SEQUENCE [LARGE SCALE GENOMIC DNA]</scope>
    <source>
        <strain evidence="2 3">DSM 19751</strain>
    </source>
</reference>
<dbReference type="AlphaFoldDB" id="A0A095VVA0"/>
<sequence length="192" mass="21842">MISNNSIETRLQRLEDRIAIEELIARYGLVMDDRDMDAMPGLFTADVRILSRDGVMDARGRDAAMALYQGRFEVLGPSNHFTHDRIITFSDDADEATGIVLSHAEMQRKGQPMLAAIRYSDRYRREEGAWRIAERLFDFFYYVSTADYLEALGPGLATRMRAYEVPTGADIPEKLATWRAYYGEAPGGEDDR</sequence>
<evidence type="ECO:0000313" key="2">
    <source>
        <dbReference type="EMBL" id="KGE04973.1"/>
    </source>
</evidence>
<dbReference type="STRING" id="1265313.HRUBRA_00446"/>
<dbReference type="eggNOG" id="COG4319">
    <property type="taxonomic scope" value="Bacteria"/>
</dbReference>
<dbReference type="SUPFAM" id="SSF54427">
    <property type="entry name" value="NTF2-like"/>
    <property type="match status" value="1"/>
</dbReference>
<dbReference type="Proteomes" id="UP000029640">
    <property type="component" value="Unassembled WGS sequence"/>
</dbReference>
<name>A0A095VVA0_9GAMM</name>
<protein>
    <recommendedName>
        <fullName evidence="1">SnoaL-like domain-containing protein</fullName>
    </recommendedName>
</protein>
<dbReference type="Pfam" id="PF13577">
    <property type="entry name" value="SnoaL_4"/>
    <property type="match status" value="1"/>
</dbReference>
<dbReference type="HOGENOM" id="CLU_106738_7_0_6"/>
<evidence type="ECO:0000259" key="1">
    <source>
        <dbReference type="Pfam" id="PF13577"/>
    </source>
</evidence>
<evidence type="ECO:0000313" key="3">
    <source>
        <dbReference type="Proteomes" id="UP000029640"/>
    </source>
</evidence>
<dbReference type="OrthoDB" id="1492465at2"/>
<keyword evidence="3" id="KW-1185">Reference proteome</keyword>
<dbReference type="CDD" id="cd00531">
    <property type="entry name" value="NTF2_like"/>
    <property type="match status" value="1"/>
</dbReference>
<feature type="domain" description="SnoaL-like" evidence="1">
    <location>
        <begin position="12"/>
        <end position="135"/>
    </location>
</feature>
<organism evidence="2 3">
    <name type="scientific">Pseudohaliea rubra DSM 19751</name>
    <dbReference type="NCBI Taxonomy" id="1265313"/>
    <lineage>
        <taxon>Bacteria</taxon>
        <taxon>Pseudomonadati</taxon>
        <taxon>Pseudomonadota</taxon>
        <taxon>Gammaproteobacteria</taxon>
        <taxon>Cellvibrionales</taxon>
        <taxon>Halieaceae</taxon>
        <taxon>Pseudohaliea</taxon>
    </lineage>
</organism>
<comment type="caution">
    <text evidence="2">The sequence shown here is derived from an EMBL/GenBank/DDBJ whole genome shotgun (WGS) entry which is preliminary data.</text>
</comment>
<proteinExistence type="predicted"/>
<dbReference type="EMBL" id="AUVB01000013">
    <property type="protein sequence ID" value="KGE04973.1"/>
    <property type="molecule type" value="Genomic_DNA"/>
</dbReference>
<dbReference type="InterPro" id="IPR037401">
    <property type="entry name" value="SnoaL-like"/>
</dbReference>
<accession>A0A095VVA0</accession>
<dbReference type="InterPro" id="IPR032710">
    <property type="entry name" value="NTF2-like_dom_sf"/>
</dbReference>
<dbReference type="RefSeq" id="WP_052094265.1">
    <property type="nucleotide sequence ID" value="NZ_KN234746.1"/>
</dbReference>